<comment type="subcellular location">
    <subcellularLocation>
        <location evidence="1 9">Cytoplasm</location>
    </subcellularLocation>
</comment>
<dbReference type="GO" id="GO:0019171">
    <property type="term" value="F:(3R)-hydroxyacyl-[acyl-carrier-protein] dehydratase activity"/>
    <property type="evidence" value="ECO:0007669"/>
    <property type="project" value="UniProtKB-EC"/>
</dbReference>
<evidence type="ECO:0000256" key="3">
    <source>
        <dbReference type="ARBA" id="ARBA00022490"/>
    </source>
</evidence>
<dbReference type="EC" id="4.2.1.59" evidence="9"/>
<feature type="active site" evidence="9">
    <location>
        <position position="59"/>
    </location>
</feature>
<dbReference type="HAMAP" id="MF_00406">
    <property type="entry name" value="FabZ"/>
    <property type="match status" value="1"/>
</dbReference>
<name>A0A2A4CMW0_9RHOB</name>
<evidence type="ECO:0000256" key="4">
    <source>
        <dbReference type="ARBA" id="ARBA00022516"/>
    </source>
</evidence>
<protein>
    <recommendedName>
        <fullName evidence="9">3-hydroxyacyl-[acyl-carrier-protein] dehydratase FabZ</fullName>
        <ecNumber evidence="9">4.2.1.59</ecNumber>
    </recommendedName>
    <alternativeName>
        <fullName evidence="9">(3R)-hydroxymyristoyl-[acyl-carrier-protein] dehydratase</fullName>
        <shortName evidence="9">(3R)-hydroxymyristoyl-ACP dehydrase</shortName>
    </alternativeName>
    <alternativeName>
        <fullName evidence="9">Beta-hydroxyacyl-ACP dehydratase</fullName>
    </alternativeName>
</protein>
<dbReference type="EMBL" id="NTJD01000009">
    <property type="protein sequence ID" value="PCD75797.1"/>
    <property type="molecule type" value="Genomic_DNA"/>
</dbReference>
<keyword evidence="5 9" id="KW-0441">Lipid A biosynthesis</keyword>
<accession>A0A2A4CMW0</accession>
<evidence type="ECO:0000256" key="5">
    <source>
        <dbReference type="ARBA" id="ARBA00022556"/>
    </source>
</evidence>
<keyword evidence="6 9" id="KW-0443">Lipid metabolism</keyword>
<dbReference type="NCBIfam" id="NF000582">
    <property type="entry name" value="PRK00006.1"/>
    <property type="match status" value="1"/>
</dbReference>
<dbReference type="PANTHER" id="PTHR30272:SF1">
    <property type="entry name" value="3-HYDROXYACYL-[ACYL-CARRIER-PROTEIN] DEHYDRATASE"/>
    <property type="match status" value="1"/>
</dbReference>
<evidence type="ECO:0000256" key="2">
    <source>
        <dbReference type="ARBA" id="ARBA00009174"/>
    </source>
</evidence>
<evidence type="ECO:0000313" key="11">
    <source>
        <dbReference type="Proteomes" id="UP000243507"/>
    </source>
</evidence>
<keyword evidence="7 9" id="KW-0456">Lyase</keyword>
<dbReference type="InterPro" id="IPR013114">
    <property type="entry name" value="FabA_FabZ"/>
</dbReference>
<dbReference type="GO" id="GO:0009245">
    <property type="term" value="P:lipid A biosynthetic process"/>
    <property type="evidence" value="ECO:0007669"/>
    <property type="project" value="UniProtKB-UniRule"/>
</dbReference>
<dbReference type="GO" id="GO:0016020">
    <property type="term" value="C:membrane"/>
    <property type="evidence" value="ECO:0007669"/>
    <property type="project" value="GOC"/>
</dbReference>
<proteinExistence type="inferred from homology"/>
<keyword evidence="4 9" id="KW-0444">Lipid biosynthesis</keyword>
<evidence type="ECO:0000256" key="8">
    <source>
        <dbReference type="ARBA" id="ARBA00025049"/>
    </source>
</evidence>
<dbReference type="CDD" id="cd01288">
    <property type="entry name" value="FabZ"/>
    <property type="match status" value="1"/>
</dbReference>
<comment type="function">
    <text evidence="8 9">Involved in unsaturated fatty acids biosynthesis. Catalyzes the dehydration of short chain beta-hydroxyacyl-ACPs and long chain saturated and unsaturated beta-hydroxyacyl-ACPs.</text>
</comment>
<keyword evidence="11" id="KW-1185">Reference proteome</keyword>
<dbReference type="InterPro" id="IPR010084">
    <property type="entry name" value="FabZ"/>
</dbReference>
<dbReference type="Gene3D" id="3.10.129.10">
    <property type="entry name" value="Hotdog Thioesterase"/>
    <property type="match status" value="1"/>
</dbReference>
<gene>
    <name evidence="9 10" type="primary">fabZ</name>
    <name evidence="10" type="ORF">CLN94_11595</name>
</gene>
<dbReference type="InterPro" id="IPR029069">
    <property type="entry name" value="HotDog_dom_sf"/>
</dbReference>
<evidence type="ECO:0000256" key="6">
    <source>
        <dbReference type="ARBA" id="ARBA00023098"/>
    </source>
</evidence>
<evidence type="ECO:0000313" key="10">
    <source>
        <dbReference type="EMBL" id="PCD75797.1"/>
    </source>
</evidence>
<dbReference type="NCBIfam" id="TIGR01750">
    <property type="entry name" value="fabZ"/>
    <property type="match status" value="1"/>
</dbReference>
<dbReference type="PANTHER" id="PTHR30272">
    <property type="entry name" value="3-HYDROXYACYL-[ACYL-CARRIER-PROTEIN] DEHYDRATASE"/>
    <property type="match status" value="1"/>
</dbReference>
<dbReference type="Proteomes" id="UP000243507">
    <property type="component" value="Unassembled WGS sequence"/>
</dbReference>
<dbReference type="Pfam" id="PF07977">
    <property type="entry name" value="FabA"/>
    <property type="match status" value="1"/>
</dbReference>
<dbReference type="RefSeq" id="WP_096434116.1">
    <property type="nucleotide sequence ID" value="NZ_NTJD01000009.1"/>
</dbReference>
<organism evidence="10 11">
    <name type="scientific">Pseudothioclava arenosa</name>
    <dbReference type="NCBI Taxonomy" id="1795308"/>
    <lineage>
        <taxon>Bacteria</taxon>
        <taxon>Pseudomonadati</taxon>
        <taxon>Pseudomonadota</taxon>
        <taxon>Alphaproteobacteria</taxon>
        <taxon>Rhodobacterales</taxon>
        <taxon>Paracoccaceae</taxon>
        <taxon>Pseudothioclava</taxon>
    </lineage>
</organism>
<dbReference type="GO" id="GO:0005737">
    <property type="term" value="C:cytoplasm"/>
    <property type="evidence" value="ECO:0007669"/>
    <property type="project" value="UniProtKB-SubCell"/>
</dbReference>
<evidence type="ECO:0000256" key="9">
    <source>
        <dbReference type="HAMAP-Rule" id="MF_00406"/>
    </source>
</evidence>
<evidence type="ECO:0000256" key="7">
    <source>
        <dbReference type="ARBA" id="ARBA00023239"/>
    </source>
</evidence>
<keyword evidence="3 9" id="KW-0963">Cytoplasm</keyword>
<dbReference type="AlphaFoldDB" id="A0A2A4CMW0"/>
<comment type="similarity">
    <text evidence="2 9">Belongs to the thioester dehydratase family. FabZ subfamily.</text>
</comment>
<sequence length="156" mass="17100">MSEKPVPAPHTNADLDLIKQIIPHRYPFLMIDKVRDIVPNETAVGIKMVTCNEPHFEGHFPSKPIMPGVLIVEALAQTAAVLVGVSMDVIGKELLTYFMGIDKAKFRRMVVPGDCLELHVKALRGGGKIWKFEGIAKVDGEMAASAEFTAMMDLKG</sequence>
<comment type="caution">
    <text evidence="10">The sequence shown here is derived from an EMBL/GenBank/DDBJ whole genome shotgun (WGS) entry which is preliminary data.</text>
</comment>
<reference evidence="10 11" key="1">
    <citation type="submission" date="2017-09" db="EMBL/GenBank/DDBJ databases">
        <title>A multilocus sequence analysis scheme for characterization of bacteria in the genus Thioclava.</title>
        <authorList>
            <person name="Liu Y."/>
            <person name="Shao Z."/>
        </authorList>
    </citation>
    <scope>NUCLEOTIDE SEQUENCE [LARGE SCALE GENOMIC DNA]</scope>
    <source>
        <strain evidence="10 11">CAU 1312</strain>
    </source>
</reference>
<dbReference type="OrthoDB" id="9772788at2"/>
<dbReference type="GO" id="GO:0006633">
    <property type="term" value="P:fatty acid biosynthetic process"/>
    <property type="evidence" value="ECO:0007669"/>
    <property type="project" value="UniProtKB-UniRule"/>
</dbReference>
<evidence type="ECO:0000256" key="1">
    <source>
        <dbReference type="ARBA" id="ARBA00004496"/>
    </source>
</evidence>
<comment type="catalytic activity">
    <reaction evidence="9">
        <text>a (3R)-hydroxyacyl-[ACP] = a (2E)-enoyl-[ACP] + H2O</text>
        <dbReference type="Rhea" id="RHEA:13097"/>
        <dbReference type="Rhea" id="RHEA-COMP:9925"/>
        <dbReference type="Rhea" id="RHEA-COMP:9945"/>
        <dbReference type="ChEBI" id="CHEBI:15377"/>
        <dbReference type="ChEBI" id="CHEBI:78784"/>
        <dbReference type="ChEBI" id="CHEBI:78827"/>
        <dbReference type="EC" id="4.2.1.59"/>
    </reaction>
</comment>
<dbReference type="SUPFAM" id="SSF54637">
    <property type="entry name" value="Thioesterase/thiol ester dehydrase-isomerase"/>
    <property type="match status" value="1"/>
</dbReference>
<dbReference type="FunFam" id="3.10.129.10:FF:000001">
    <property type="entry name" value="3-hydroxyacyl-[acyl-carrier-protein] dehydratase FabZ"/>
    <property type="match status" value="1"/>
</dbReference>